<accession>A0A2W5FMM8</accession>
<evidence type="ECO:0000313" key="6">
    <source>
        <dbReference type="EMBL" id="PZP56238.1"/>
    </source>
</evidence>
<reference evidence="6 7" key="1">
    <citation type="submission" date="2017-08" db="EMBL/GenBank/DDBJ databases">
        <title>Infants hospitalized years apart are colonized by the same room-sourced microbial strains.</title>
        <authorList>
            <person name="Brooks B."/>
            <person name="Olm M.R."/>
            <person name="Firek B.A."/>
            <person name="Baker R."/>
            <person name="Thomas B.C."/>
            <person name="Morowitz M.J."/>
            <person name="Banfield J.F."/>
        </authorList>
    </citation>
    <scope>NUCLEOTIDE SEQUENCE [LARGE SCALE GENOMIC DNA]</scope>
    <source>
        <strain evidence="6">S2_006_000_R2_64</strain>
    </source>
</reference>
<gene>
    <name evidence="4" type="primary">fliE</name>
    <name evidence="6" type="ORF">DI586_04400</name>
</gene>
<evidence type="ECO:0000256" key="5">
    <source>
        <dbReference type="SAM" id="MobiDB-lite"/>
    </source>
</evidence>
<dbReference type="EMBL" id="QFOT01000033">
    <property type="protein sequence ID" value="PZP56238.1"/>
    <property type="molecule type" value="Genomic_DNA"/>
</dbReference>
<organism evidence="6 7">
    <name type="scientific">Micavibrio aeruginosavorus</name>
    <dbReference type="NCBI Taxonomy" id="349221"/>
    <lineage>
        <taxon>Bacteria</taxon>
        <taxon>Pseudomonadati</taxon>
        <taxon>Bdellovibrionota</taxon>
        <taxon>Bdellovibrionia</taxon>
        <taxon>Bdellovibrionales</taxon>
        <taxon>Pseudobdellovibrionaceae</taxon>
        <taxon>Micavibrio</taxon>
    </lineage>
</organism>
<comment type="caution">
    <text evidence="6">The sequence shown here is derived from an EMBL/GenBank/DDBJ whole genome shotgun (WGS) entry which is preliminary data.</text>
</comment>
<dbReference type="Pfam" id="PF02049">
    <property type="entry name" value="FliE"/>
    <property type="match status" value="1"/>
</dbReference>
<comment type="similarity">
    <text evidence="2 4">Belongs to the FliE family.</text>
</comment>
<dbReference type="PANTHER" id="PTHR34653:SF1">
    <property type="entry name" value="FLAGELLAR HOOK-BASAL BODY COMPLEX PROTEIN FLIE"/>
    <property type="match status" value="1"/>
</dbReference>
<evidence type="ECO:0000256" key="1">
    <source>
        <dbReference type="ARBA" id="ARBA00004117"/>
    </source>
</evidence>
<keyword evidence="6" id="KW-0969">Cilium</keyword>
<keyword evidence="6" id="KW-0966">Cell projection</keyword>
<dbReference type="InterPro" id="IPR001624">
    <property type="entry name" value="FliE"/>
</dbReference>
<evidence type="ECO:0000256" key="3">
    <source>
        <dbReference type="ARBA" id="ARBA00023143"/>
    </source>
</evidence>
<dbReference type="HAMAP" id="MF_00724">
    <property type="entry name" value="FliE"/>
    <property type="match status" value="1"/>
</dbReference>
<feature type="region of interest" description="Disordered" evidence="5">
    <location>
        <begin position="1"/>
        <end position="32"/>
    </location>
</feature>
<evidence type="ECO:0000313" key="7">
    <source>
        <dbReference type="Proteomes" id="UP000249739"/>
    </source>
</evidence>
<dbReference type="GO" id="GO:0003774">
    <property type="term" value="F:cytoskeletal motor activity"/>
    <property type="evidence" value="ECO:0007669"/>
    <property type="project" value="InterPro"/>
</dbReference>
<evidence type="ECO:0000256" key="2">
    <source>
        <dbReference type="ARBA" id="ARBA00009272"/>
    </source>
</evidence>
<keyword evidence="6" id="KW-0282">Flagellum</keyword>
<comment type="subcellular location">
    <subcellularLocation>
        <location evidence="1 4">Bacterial flagellum basal body</location>
    </subcellularLocation>
</comment>
<evidence type="ECO:0000256" key="4">
    <source>
        <dbReference type="HAMAP-Rule" id="MF_00724"/>
    </source>
</evidence>
<dbReference type="GO" id="GO:0009425">
    <property type="term" value="C:bacterial-type flagellum basal body"/>
    <property type="evidence" value="ECO:0007669"/>
    <property type="project" value="UniProtKB-SubCell"/>
</dbReference>
<dbReference type="AlphaFoldDB" id="A0A2W5FMM8"/>
<feature type="compositionally biased region" description="Polar residues" evidence="5">
    <location>
        <begin position="1"/>
        <end position="15"/>
    </location>
</feature>
<keyword evidence="3 4" id="KW-0975">Bacterial flagellum</keyword>
<sequence>MQAASAYSNTAKQVTGSGESGETDSSSGGAAAGGGMSFGKMLEGAVKSSIDTVKAGEAASAAAVTGKANLLDVTQAVSAAKLTLETTVAVRDNVVDAYNKIMQMPI</sequence>
<protein>
    <recommendedName>
        <fullName evidence="4">Flagellar hook-basal body complex protein FliE</fullName>
    </recommendedName>
</protein>
<dbReference type="Proteomes" id="UP000249739">
    <property type="component" value="Unassembled WGS sequence"/>
</dbReference>
<dbReference type="GO" id="GO:0071973">
    <property type="term" value="P:bacterial-type flagellum-dependent cell motility"/>
    <property type="evidence" value="ECO:0007669"/>
    <property type="project" value="InterPro"/>
</dbReference>
<name>A0A2W5FMM8_9BACT</name>
<dbReference type="GO" id="GO:0005198">
    <property type="term" value="F:structural molecule activity"/>
    <property type="evidence" value="ECO:0007669"/>
    <property type="project" value="InterPro"/>
</dbReference>
<proteinExistence type="inferred from homology"/>
<dbReference type="PANTHER" id="PTHR34653">
    <property type="match status" value="1"/>
</dbReference>